<feature type="compositionally biased region" description="Polar residues" evidence="1">
    <location>
        <begin position="40"/>
        <end position="52"/>
    </location>
</feature>
<reference evidence="3" key="2">
    <citation type="submission" date="2015-01" db="EMBL/GenBank/DDBJ databases">
        <title>Evolutionary Origins and Diversification of the Mycorrhizal Mutualists.</title>
        <authorList>
            <consortium name="DOE Joint Genome Institute"/>
            <consortium name="Mycorrhizal Genomics Consortium"/>
            <person name="Kohler A."/>
            <person name="Kuo A."/>
            <person name="Nagy L.G."/>
            <person name="Floudas D."/>
            <person name="Copeland A."/>
            <person name="Barry K.W."/>
            <person name="Cichocki N."/>
            <person name="Veneault-Fourrey C."/>
            <person name="LaButti K."/>
            <person name="Lindquist E.A."/>
            <person name="Lipzen A."/>
            <person name="Lundell T."/>
            <person name="Morin E."/>
            <person name="Murat C."/>
            <person name="Riley R."/>
            <person name="Ohm R."/>
            <person name="Sun H."/>
            <person name="Tunlid A."/>
            <person name="Henrissat B."/>
            <person name="Grigoriev I.V."/>
            <person name="Hibbett D.S."/>
            <person name="Martin F."/>
        </authorList>
    </citation>
    <scope>NUCLEOTIDE SEQUENCE [LARGE SCALE GENOMIC DNA]</scope>
    <source>
        <strain evidence="3">LaAM-08-1</strain>
    </source>
</reference>
<evidence type="ECO:0000256" key="1">
    <source>
        <dbReference type="SAM" id="MobiDB-lite"/>
    </source>
</evidence>
<sequence>MIAPPFPVTKTRTTRPLAPLRASAREGGMTSTKLMDRASSLPQWPQAHTSIL</sequence>
<keyword evidence="3" id="KW-1185">Reference proteome</keyword>
<evidence type="ECO:0000313" key="3">
    <source>
        <dbReference type="Proteomes" id="UP000054477"/>
    </source>
</evidence>
<protein>
    <submittedName>
        <fullName evidence="2">Uncharacterized protein</fullName>
    </submittedName>
</protein>
<gene>
    <name evidence="2" type="ORF">K443DRAFT_333588</name>
</gene>
<proteinExistence type="predicted"/>
<name>A0A0C9WTD9_9AGAR</name>
<accession>A0A0C9WTD9</accession>
<organism evidence="2 3">
    <name type="scientific">Laccaria amethystina LaAM-08-1</name>
    <dbReference type="NCBI Taxonomy" id="1095629"/>
    <lineage>
        <taxon>Eukaryota</taxon>
        <taxon>Fungi</taxon>
        <taxon>Dikarya</taxon>
        <taxon>Basidiomycota</taxon>
        <taxon>Agaricomycotina</taxon>
        <taxon>Agaricomycetes</taxon>
        <taxon>Agaricomycetidae</taxon>
        <taxon>Agaricales</taxon>
        <taxon>Agaricineae</taxon>
        <taxon>Hydnangiaceae</taxon>
        <taxon>Laccaria</taxon>
    </lineage>
</organism>
<evidence type="ECO:0000313" key="2">
    <source>
        <dbReference type="EMBL" id="KIJ95205.1"/>
    </source>
</evidence>
<reference evidence="2 3" key="1">
    <citation type="submission" date="2014-04" db="EMBL/GenBank/DDBJ databases">
        <authorList>
            <consortium name="DOE Joint Genome Institute"/>
            <person name="Kuo A."/>
            <person name="Kohler A."/>
            <person name="Nagy L.G."/>
            <person name="Floudas D."/>
            <person name="Copeland A."/>
            <person name="Barry K.W."/>
            <person name="Cichocki N."/>
            <person name="Veneault-Fourrey C."/>
            <person name="LaButti K."/>
            <person name="Lindquist E.A."/>
            <person name="Lipzen A."/>
            <person name="Lundell T."/>
            <person name="Morin E."/>
            <person name="Murat C."/>
            <person name="Sun H."/>
            <person name="Tunlid A."/>
            <person name="Henrissat B."/>
            <person name="Grigoriev I.V."/>
            <person name="Hibbett D.S."/>
            <person name="Martin F."/>
            <person name="Nordberg H.P."/>
            <person name="Cantor M.N."/>
            <person name="Hua S.X."/>
        </authorList>
    </citation>
    <scope>NUCLEOTIDE SEQUENCE [LARGE SCALE GENOMIC DNA]</scope>
    <source>
        <strain evidence="2 3">LaAM-08-1</strain>
    </source>
</reference>
<feature type="region of interest" description="Disordered" evidence="1">
    <location>
        <begin position="1"/>
        <end position="52"/>
    </location>
</feature>
<dbReference type="EMBL" id="KN838764">
    <property type="protein sequence ID" value="KIJ95205.1"/>
    <property type="molecule type" value="Genomic_DNA"/>
</dbReference>
<dbReference type="HOGENOM" id="CLU_3087583_0_0_1"/>
<dbReference type="AlphaFoldDB" id="A0A0C9WTD9"/>
<dbReference type="Proteomes" id="UP000054477">
    <property type="component" value="Unassembled WGS sequence"/>
</dbReference>